<dbReference type="Proteomes" id="UP000828390">
    <property type="component" value="Unassembled WGS sequence"/>
</dbReference>
<sequence length="77" mass="8453">MIAVVFMNGELYALATLILNMLKTSVAGSWPTRNKNKKEPNCSIKTPIGLDPPRSKPFSDRGLIGMIFVKSQLCENG</sequence>
<feature type="region of interest" description="Disordered" evidence="1">
    <location>
        <begin position="30"/>
        <end position="57"/>
    </location>
</feature>
<proteinExistence type="predicted"/>
<keyword evidence="4" id="KW-1185">Reference proteome</keyword>
<feature type="chain" id="PRO_5038604663" evidence="2">
    <location>
        <begin position="29"/>
        <end position="77"/>
    </location>
</feature>
<evidence type="ECO:0000256" key="1">
    <source>
        <dbReference type="SAM" id="MobiDB-lite"/>
    </source>
</evidence>
<name>A0A9D4HF82_DREPO</name>
<gene>
    <name evidence="3" type="ORF">DPMN_057714</name>
</gene>
<reference evidence="3" key="1">
    <citation type="journal article" date="2019" name="bioRxiv">
        <title>The Genome of the Zebra Mussel, Dreissena polymorpha: A Resource for Invasive Species Research.</title>
        <authorList>
            <person name="McCartney M.A."/>
            <person name="Auch B."/>
            <person name="Kono T."/>
            <person name="Mallez S."/>
            <person name="Zhang Y."/>
            <person name="Obille A."/>
            <person name="Becker A."/>
            <person name="Abrahante J.E."/>
            <person name="Garbe J."/>
            <person name="Badalamenti J.P."/>
            <person name="Herman A."/>
            <person name="Mangelson H."/>
            <person name="Liachko I."/>
            <person name="Sullivan S."/>
            <person name="Sone E.D."/>
            <person name="Koren S."/>
            <person name="Silverstein K.A.T."/>
            <person name="Beckman K.B."/>
            <person name="Gohl D.M."/>
        </authorList>
    </citation>
    <scope>NUCLEOTIDE SEQUENCE</scope>
    <source>
        <strain evidence="3">Duluth1</strain>
        <tissue evidence="3">Whole animal</tissue>
    </source>
</reference>
<feature type="signal peptide" evidence="2">
    <location>
        <begin position="1"/>
        <end position="28"/>
    </location>
</feature>
<accession>A0A9D4HF82</accession>
<evidence type="ECO:0000313" key="3">
    <source>
        <dbReference type="EMBL" id="KAH3715011.1"/>
    </source>
</evidence>
<evidence type="ECO:0000313" key="4">
    <source>
        <dbReference type="Proteomes" id="UP000828390"/>
    </source>
</evidence>
<comment type="caution">
    <text evidence="3">The sequence shown here is derived from an EMBL/GenBank/DDBJ whole genome shotgun (WGS) entry which is preliminary data.</text>
</comment>
<reference evidence="3" key="2">
    <citation type="submission" date="2020-11" db="EMBL/GenBank/DDBJ databases">
        <authorList>
            <person name="McCartney M.A."/>
            <person name="Auch B."/>
            <person name="Kono T."/>
            <person name="Mallez S."/>
            <person name="Becker A."/>
            <person name="Gohl D.M."/>
            <person name="Silverstein K.A.T."/>
            <person name="Koren S."/>
            <person name="Bechman K.B."/>
            <person name="Herman A."/>
            <person name="Abrahante J.E."/>
            <person name="Garbe J."/>
        </authorList>
    </citation>
    <scope>NUCLEOTIDE SEQUENCE</scope>
    <source>
        <strain evidence="3">Duluth1</strain>
        <tissue evidence="3">Whole animal</tissue>
    </source>
</reference>
<evidence type="ECO:0000256" key="2">
    <source>
        <dbReference type="SAM" id="SignalP"/>
    </source>
</evidence>
<dbReference type="EMBL" id="JAIWYP010000013">
    <property type="protein sequence ID" value="KAH3715011.1"/>
    <property type="molecule type" value="Genomic_DNA"/>
</dbReference>
<keyword evidence="2" id="KW-0732">Signal</keyword>
<dbReference type="AlphaFoldDB" id="A0A9D4HF82"/>
<organism evidence="3 4">
    <name type="scientific">Dreissena polymorpha</name>
    <name type="common">Zebra mussel</name>
    <name type="synonym">Mytilus polymorpha</name>
    <dbReference type="NCBI Taxonomy" id="45954"/>
    <lineage>
        <taxon>Eukaryota</taxon>
        <taxon>Metazoa</taxon>
        <taxon>Spiralia</taxon>
        <taxon>Lophotrochozoa</taxon>
        <taxon>Mollusca</taxon>
        <taxon>Bivalvia</taxon>
        <taxon>Autobranchia</taxon>
        <taxon>Heteroconchia</taxon>
        <taxon>Euheterodonta</taxon>
        <taxon>Imparidentia</taxon>
        <taxon>Neoheterodontei</taxon>
        <taxon>Myida</taxon>
        <taxon>Dreissenoidea</taxon>
        <taxon>Dreissenidae</taxon>
        <taxon>Dreissena</taxon>
    </lineage>
</organism>
<protein>
    <submittedName>
        <fullName evidence="3">Uncharacterized protein</fullName>
    </submittedName>
</protein>